<dbReference type="Proteomes" id="UP000241158">
    <property type="component" value="Unassembled WGS sequence"/>
</dbReference>
<feature type="transmembrane region" description="Helical" evidence="1">
    <location>
        <begin position="153"/>
        <end position="175"/>
    </location>
</feature>
<keyword evidence="1" id="KW-1133">Transmembrane helix</keyword>
<gene>
    <name evidence="3" type="ORF">CU100_10575</name>
</gene>
<feature type="transmembrane region" description="Helical" evidence="1">
    <location>
        <begin position="288"/>
        <end position="306"/>
    </location>
</feature>
<feature type="transmembrane region" description="Helical" evidence="1">
    <location>
        <begin position="84"/>
        <end position="100"/>
    </location>
</feature>
<accession>A0A2P7AV34</accession>
<evidence type="ECO:0000256" key="1">
    <source>
        <dbReference type="SAM" id="Phobius"/>
    </source>
</evidence>
<evidence type="ECO:0000313" key="4">
    <source>
        <dbReference type="Proteomes" id="UP000241158"/>
    </source>
</evidence>
<name>A0A2P7AV34_9HYPH</name>
<feature type="transmembrane region" description="Helical" evidence="1">
    <location>
        <begin position="326"/>
        <end position="352"/>
    </location>
</feature>
<feature type="transmembrane region" description="Helical" evidence="1">
    <location>
        <begin position="112"/>
        <end position="141"/>
    </location>
</feature>
<evidence type="ECO:0000259" key="2">
    <source>
        <dbReference type="Pfam" id="PF01757"/>
    </source>
</evidence>
<dbReference type="InterPro" id="IPR002656">
    <property type="entry name" value="Acyl_transf_3_dom"/>
</dbReference>
<comment type="caution">
    <text evidence="3">The sequence shown here is derived from an EMBL/GenBank/DDBJ whole genome shotgun (WGS) entry which is preliminary data.</text>
</comment>
<dbReference type="EMBL" id="PGGN01000002">
    <property type="protein sequence ID" value="PSH58089.1"/>
    <property type="molecule type" value="Genomic_DNA"/>
</dbReference>
<dbReference type="PANTHER" id="PTHR23028">
    <property type="entry name" value="ACETYLTRANSFERASE"/>
    <property type="match status" value="1"/>
</dbReference>
<reference evidence="4" key="1">
    <citation type="submission" date="2017-11" db="EMBL/GenBank/DDBJ databases">
        <authorList>
            <person name="Kuznetsova I."/>
            <person name="Sazanova A."/>
            <person name="Chirak E."/>
            <person name="Safronova V."/>
            <person name="Willems A."/>
        </authorList>
    </citation>
    <scope>NUCLEOTIDE SEQUENCE [LARGE SCALE GENOMIC DNA]</scope>
    <source>
        <strain evidence="4">PEPV15</strain>
    </source>
</reference>
<feature type="transmembrane region" description="Helical" evidence="1">
    <location>
        <begin position="216"/>
        <end position="236"/>
    </location>
</feature>
<dbReference type="GO" id="GO:0016747">
    <property type="term" value="F:acyltransferase activity, transferring groups other than amino-acyl groups"/>
    <property type="evidence" value="ECO:0007669"/>
    <property type="project" value="InterPro"/>
</dbReference>
<protein>
    <recommendedName>
        <fullName evidence="2">Acyltransferase 3 domain-containing protein</fullName>
    </recommendedName>
</protein>
<sequence>MTPRLGAYVIGLDHLRAFAAVMVFSWHGLHQLGVPFGTVPNSWIASLMEEGWIGVSLFITITGFVFTIQTHGKKIEYFAFLKNRFLRLVPLIFLVTLYAVNVEGKSNQSLFLFFGLLGGGTVYGTWTLIVEFQFYAAYPFLRERLVFDSVTKTIGCCGLLLLFLTVLRVACFSTMGSAQNLAYWTIFGQGDAFIAGILAGLMFLHLRDHPPRSGTIVYVTSIAVSFTGIVCAAHWFNAFGGFYNQAFHPSRSVVWIFWPTIIAVLWASTLVFYCLLTLQRRDRLTRSIAYLGTISYSTYMLHFITLGLSDKVYRKFVDVRFFDADIWNSTAILLLFHYPITIAMSAISYEIIEKAFLQYRVPYLTERNPSSIQTDKVSPMAVAA</sequence>
<dbReference type="PANTHER" id="PTHR23028:SF53">
    <property type="entry name" value="ACYL_TRANSF_3 DOMAIN-CONTAINING PROTEIN"/>
    <property type="match status" value="1"/>
</dbReference>
<dbReference type="InterPro" id="IPR050879">
    <property type="entry name" value="Acyltransferase_3"/>
</dbReference>
<keyword evidence="1" id="KW-0472">Membrane</keyword>
<dbReference type="GO" id="GO:0016020">
    <property type="term" value="C:membrane"/>
    <property type="evidence" value="ECO:0007669"/>
    <property type="project" value="TreeGrafter"/>
</dbReference>
<dbReference type="RefSeq" id="WP_106716539.1">
    <property type="nucleotide sequence ID" value="NZ_JACHXT010000001.1"/>
</dbReference>
<keyword evidence="4" id="KW-1185">Reference proteome</keyword>
<evidence type="ECO:0000313" key="3">
    <source>
        <dbReference type="EMBL" id="PSH58089.1"/>
    </source>
</evidence>
<proteinExistence type="predicted"/>
<keyword evidence="1" id="KW-0812">Transmembrane</keyword>
<dbReference type="AlphaFoldDB" id="A0A2P7AV34"/>
<organism evidence="3 4">
    <name type="scientific">Phyllobacterium endophyticum</name>
    <dbReference type="NCBI Taxonomy" id="1149773"/>
    <lineage>
        <taxon>Bacteria</taxon>
        <taxon>Pseudomonadati</taxon>
        <taxon>Pseudomonadota</taxon>
        <taxon>Alphaproteobacteria</taxon>
        <taxon>Hyphomicrobiales</taxon>
        <taxon>Phyllobacteriaceae</taxon>
        <taxon>Phyllobacterium</taxon>
    </lineage>
</organism>
<dbReference type="GO" id="GO:0000271">
    <property type="term" value="P:polysaccharide biosynthetic process"/>
    <property type="evidence" value="ECO:0007669"/>
    <property type="project" value="TreeGrafter"/>
</dbReference>
<dbReference type="OrthoDB" id="9796461at2"/>
<feature type="transmembrane region" description="Helical" evidence="1">
    <location>
        <begin position="181"/>
        <end position="204"/>
    </location>
</feature>
<feature type="transmembrane region" description="Helical" evidence="1">
    <location>
        <begin position="256"/>
        <end position="276"/>
    </location>
</feature>
<feature type="transmembrane region" description="Helical" evidence="1">
    <location>
        <begin position="51"/>
        <end position="72"/>
    </location>
</feature>
<feature type="transmembrane region" description="Helical" evidence="1">
    <location>
        <begin position="7"/>
        <end position="26"/>
    </location>
</feature>
<dbReference type="Pfam" id="PF01757">
    <property type="entry name" value="Acyl_transf_3"/>
    <property type="match status" value="1"/>
</dbReference>
<feature type="domain" description="Acyltransferase 3" evidence="2">
    <location>
        <begin position="10"/>
        <end position="346"/>
    </location>
</feature>